<feature type="transmembrane region" description="Helical" evidence="1">
    <location>
        <begin position="21"/>
        <end position="41"/>
    </location>
</feature>
<evidence type="ECO:0000256" key="1">
    <source>
        <dbReference type="SAM" id="Phobius"/>
    </source>
</evidence>
<keyword evidence="4" id="KW-1185">Reference proteome</keyword>
<evidence type="ECO:0000313" key="3">
    <source>
        <dbReference type="EMBL" id="ORY11478.1"/>
    </source>
</evidence>
<comment type="caution">
    <text evidence="3">The sequence shown here is derived from an EMBL/GenBank/DDBJ whole genome shotgun (WGS) entry which is preliminary data.</text>
</comment>
<dbReference type="Proteomes" id="UP000193642">
    <property type="component" value="Unassembled WGS sequence"/>
</dbReference>
<dbReference type="AlphaFoldDB" id="A0A1Y1ZMM4"/>
<dbReference type="Pfam" id="PF03407">
    <property type="entry name" value="Nucleotid_trans"/>
    <property type="match status" value="1"/>
</dbReference>
<gene>
    <name evidence="3" type="ORF">BCR33DRAFT_381731</name>
</gene>
<proteinExistence type="predicted"/>
<accession>A0A1Y1ZMM4</accession>
<keyword evidence="1" id="KW-0472">Membrane</keyword>
<organism evidence="3 4">
    <name type="scientific">Rhizoclosmatium globosum</name>
    <dbReference type="NCBI Taxonomy" id="329046"/>
    <lineage>
        <taxon>Eukaryota</taxon>
        <taxon>Fungi</taxon>
        <taxon>Fungi incertae sedis</taxon>
        <taxon>Chytridiomycota</taxon>
        <taxon>Chytridiomycota incertae sedis</taxon>
        <taxon>Chytridiomycetes</taxon>
        <taxon>Chytridiales</taxon>
        <taxon>Chytriomycetaceae</taxon>
        <taxon>Rhizoclosmatium</taxon>
    </lineage>
</organism>
<sequence length="385" mass="43256">MMEDYSVLPPRNKIRQRVLQFFLVLLAFCILFNVEWIFQLINQNQLNKSQTEPTRHSRPQVPVLYIRDENSTIADEKAWFTGRYRNGAVMLASANFGAANSSMLANMLCSLTRNAPLTLNALVIWATDIEAAHHLTNISTSHYNSSFGVYYYNTTLPSTLSSGSSNSGLYFQLMAGRNAFFEWMVSTLGLNFLFTDLDTVFLNDPFVALNIPYGISNVTFDSLDAPEGNTSLGGLYDLIPDLVSCVFPNRSCLLFDKYLSSPNHRCTVPTIDRIQGIVLHLFVILLCLCLLFNIEWMFRLTMRNQLSPKLQPAQNSPNRPYVPVLYIRDENSTVADEKSWFTGRYRNGAVMLASANFGAANSSMLANMLCSLRKNAPLALDALVI</sequence>
<evidence type="ECO:0000259" key="2">
    <source>
        <dbReference type="Pfam" id="PF03407"/>
    </source>
</evidence>
<dbReference type="OrthoDB" id="2144736at2759"/>
<evidence type="ECO:0000313" key="4">
    <source>
        <dbReference type="Proteomes" id="UP000193642"/>
    </source>
</evidence>
<protein>
    <recommendedName>
        <fullName evidence="2">Nucleotide-diphospho-sugar transferase domain-containing protein</fullName>
    </recommendedName>
</protein>
<dbReference type="EMBL" id="MCGO01000375">
    <property type="protein sequence ID" value="ORY11478.1"/>
    <property type="molecule type" value="Genomic_DNA"/>
</dbReference>
<keyword evidence="1" id="KW-0812">Transmembrane</keyword>
<keyword evidence="1" id="KW-1133">Transmembrane helix</keyword>
<dbReference type="InterPro" id="IPR005069">
    <property type="entry name" value="Nucl-diP-sugar_transferase"/>
</dbReference>
<reference evidence="3 4" key="1">
    <citation type="submission" date="2016-07" db="EMBL/GenBank/DDBJ databases">
        <title>Pervasive Adenine N6-methylation of Active Genes in Fungi.</title>
        <authorList>
            <consortium name="DOE Joint Genome Institute"/>
            <person name="Mondo S.J."/>
            <person name="Dannebaum R.O."/>
            <person name="Kuo R.C."/>
            <person name="Labutti K."/>
            <person name="Haridas S."/>
            <person name="Kuo A."/>
            <person name="Salamov A."/>
            <person name="Ahrendt S.R."/>
            <person name="Lipzen A."/>
            <person name="Sullivan W."/>
            <person name="Andreopoulos W.B."/>
            <person name="Clum A."/>
            <person name="Lindquist E."/>
            <person name="Daum C."/>
            <person name="Ramamoorthy G.K."/>
            <person name="Gryganskyi A."/>
            <person name="Culley D."/>
            <person name="Magnuson J.K."/>
            <person name="James T.Y."/>
            <person name="O'Malley M.A."/>
            <person name="Stajich J.E."/>
            <person name="Spatafora J.W."/>
            <person name="Visel A."/>
            <person name="Grigoriev I.V."/>
        </authorList>
    </citation>
    <scope>NUCLEOTIDE SEQUENCE [LARGE SCALE GENOMIC DNA]</scope>
    <source>
        <strain evidence="3 4">JEL800</strain>
    </source>
</reference>
<feature type="transmembrane region" description="Helical" evidence="1">
    <location>
        <begin position="277"/>
        <end position="298"/>
    </location>
</feature>
<name>A0A1Y1ZMM4_9FUNG</name>
<feature type="domain" description="Nucleotide-diphospho-sugar transferase" evidence="2">
    <location>
        <begin position="155"/>
        <end position="229"/>
    </location>
</feature>